<dbReference type="InterPro" id="IPR050410">
    <property type="entry name" value="CCR4/nocturin_mRNA_transcr"/>
</dbReference>
<dbReference type="InterPro" id="IPR036691">
    <property type="entry name" value="Endo/exonu/phosph_ase_sf"/>
</dbReference>
<sequence length="259" mass="29812">MEFKVMTFNLRVDSPDDNDNAWSYRADKIAEMIMKHDPIIFGIQEGVYYMLTDLEERLCNYHWLGKGRDGGNKGEFSAIFFKKDVVTVVDEGQFWLSEKPNVPGSKSWGTECPRVCTWGHFKLQQETESEFCFYNTHLDHISQDAREKGIQMIWDTMNTHRQQKARPAFLTGDLNAPPQNNVIKFLNDKEEIVNSYNIFEGNVGSTFHNFSGGKEGDPIDYIFVTKDIYLQNTIVDRSKVNGGFPSDHYPVILKSSIQL</sequence>
<keyword evidence="3" id="KW-1185">Reference proteome</keyword>
<accession>A0A179SML8</accession>
<name>A0A179SML8_9BACI</name>
<dbReference type="PANTHER" id="PTHR12121">
    <property type="entry name" value="CARBON CATABOLITE REPRESSOR PROTEIN 4"/>
    <property type="match status" value="1"/>
</dbReference>
<feature type="domain" description="Endonuclease/exonuclease/phosphatase" evidence="1">
    <location>
        <begin position="6"/>
        <end position="248"/>
    </location>
</feature>
<dbReference type="OrthoDB" id="9793162at2"/>
<organism evidence="2 3">
    <name type="scientific">Metabacillus litoralis</name>
    <dbReference type="NCBI Taxonomy" id="152268"/>
    <lineage>
        <taxon>Bacteria</taxon>
        <taxon>Bacillati</taxon>
        <taxon>Bacillota</taxon>
        <taxon>Bacilli</taxon>
        <taxon>Bacillales</taxon>
        <taxon>Bacillaceae</taxon>
        <taxon>Metabacillus</taxon>
    </lineage>
</organism>
<dbReference type="Proteomes" id="UP000078534">
    <property type="component" value="Unassembled WGS sequence"/>
</dbReference>
<gene>
    <name evidence="2" type="ORF">A6K24_10075</name>
</gene>
<dbReference type="CDD" id="cd09083">
    <property type="entry name" value="EEP-1"/>
    <property type="match status" value="1"/>
</dbReference>
<dbReference type="InterPro" id="IPR005135">
    <property type="entry name" value="Endo/exonuclease/phosphatase"/>
</dbReference>
<dbReference type="PANTHER" id="PTHR12121:SF36">
    <property type="entry name" value="ENDONUCLEASE_EXONUCLEASE_PHOSPHATASE DOMAIN-CONTAINING PROTEIN"/>
    <property type="match status" value="1"/>
</dbReference>
<evidence type="ECO:0000313" key="2">
    <source>
        <dbReference type="EMBL" id="OAS82965.1"/>
    </source>
</evidence>
<dbReference type="AlphaFoldDB" id="A0A179SML8"/>
<dbReference type="EMBL" id="LWSG01000043">
    <property type="protein sequence ID" value="OAS82965.1"/>
    <property type="molecule type" value="Genomic_DNA"/>
</dbReference>
<evidence type="ECO:0000259" key="1">
    <source>
        <dbReference type="Pfam" id="PF03372"/>
    </source>
</evidence>
<reference evidence="3" key="1">
    <citation type="submission" date="2016-04" db="EMBL/GenBank/DDBJ databases">
        <authorList>
            <person name="Lyu Z."/>
            <person name="Lyu W."/>
        </authorList>
    </citation>
    <scope>NUCLEOTIDE SEQUENCE [LARGE SCALE GENOMIC DNA]</scope>
    <source>
        <strain evidence="3">C44</strain>
    </source>
</reference>
<evidence type="ECO:0000313" key="3">
    <source>
        <dbReference type="Proteomes" id="UP000078534"/>
    </source>
</evidence>
<proteinExistence type="predicted"/>
<dbReference type="STRING" id="152268.A6K24_10075"/>
<protein>
    <recommendedName>
        <fullName evidence="1">Endonuclease/exonuclease/phosphatase domain-containing protein</fullName>
    </recommendedName>
</protein>
<dbReference type="SUPFAM" id="SSF56219">
    <property type="entry name" value="DNase I-like"/>
    <property type="match status" value="1"/>
</dbReference>
<dbReference type="Gene3D" id="3.60.10.10">
    <property type="entry name" value="Endonuclease/exonuclease/phosphatase"/>
    <property type="match status" value="1"/>
</dbReference>
<comment type="caution">
    <text evidence="2">The sequence shown here is derived from an EMBL/GenBank/DDBJ whole genome shotgun (WGS) entry which is preliminary data.</text>
</comment>
<dbReference type="RefSeq" id="WP_066338115.1">
    <property type="nucleotide sequence ID" value="NZ_LWSG01000043.1"/>
</dbReference>
<dbReference type="GO" id="GO:0000175">
    <property type="term" value="F:3'-5'-RNA exonuclease activity"/>
    <property type="evidence" value="ECO:0007669"/>
    <property type="project" value="TreeGrafter"/>
</dbReference>
<dbReference type="Pfam" id="PF03372">
    <property type="entry name" value="Exo_endo_phos"/>
    <property type="match status" value="1"/>
</dbReference>